<dbReference type="Proteomes" id="UP000184001">
    <property type="component" value="Unassembled WGS sequence"/>
</dbReference>
<reference evidence="2 3" key="1">
    <citation type="submission" date="2016-11" db="EMBL/GenBank/DDBJ databases">
        <authorList>
            <person name="Varghese N."/>
            <person name="Submissions S."/>
        </authorList>
    </citation>
    <scope>NUCLEOTIDE SEQUENCE [LARGE SCALE GENOMIC DNA]</scope>
    <source>
        <strain evidence="2 3">DSM 17919</strain>
    </source>
</reference>
<feature type="compositionally biased region" description="Polar residues" evidence="1">
    <location>
        <begin position="50"/>
        <end position="61"/>
    </location>
</feature>
<proteinExistence type="predicted"/>
<dbReference type="RefSeq" id="WP_019999246.1">
    <property type="nucleotide sequence ID" value="NZ_CP192220.1"/>
</dbReference>
<name>A0A8G2CC48_9BACT</name>
<evidence type="ECO:0000313" key="2">
    <source>
        <dbReference type="EMBL" id="SHJ72024.1"/>
    </source>
</evidence>
<comment type="caution">
    <text evidence="2">The sequence shown here is derived from an EMBL/GenBank/DDBJ whole genome shotgun (WGS) entry which is preliminary data.</text>
</comment>
<protein>
    <recommendedName>
        <fullName evidence="4">Virion morphogenesis protein</fullName>
    </recommendedName>
</protein>
<accession>A0A8G2CC48</accession>
<organism evidence="2 3">
    <name type="scientific">Halodesulfovibrio aestuarii</name>
    <dbReference type="NCBI Taxonomy" id="126333"/>
    <lineage>
        <taxon>Bacteria</taxon>
        <taxon>Pseudomonadati</taxon>
        <taxon>Thermodesulfobacteriota</taxon>
        <taxon>Desulfovibrionia</taxon>
        <taxon>Desulfovibrionales</taxon>
        <taxon>Desulfovibrionaceae</taxon>
        <taxon>Halodesulfovibrio</taxon>
    </lineage>
</organism>
<dbReference type="EMBL" id="FQZR01000011">
    <property type="protein sequence ID" value="SHJ72024.1"/>
    <property type="molecule type" value="Genomic_DNA"/>
</dbReference>
<evidence type="ECO:0000313" key="3">
    <source>
        <dbReference type="Proteomes" id="UP000184001"/>
    </source>
</evidence>
<evidence type="ECO:0008006" key="4">
    <source>
        <dbReference type="Google" id="ProtNLM"/>
    </source>
</evidence>
<feature type="region of interest" description="Disordered" evidence="1">
    <location>
        <begin position="50"/>
        <end position="70"/>
    </location>
</feature>
<gene>
    <name evidence="2" type="ORF">SAMN05660830_03074</name>
</gene>
<sequence length="244" mass="27691">MSQNKPALNLSVDKRSRLRLREQLTLLQMPPKKQRRIVMSMARTVRKQAAQNIRQQRTVRGTQMAPRKNSRNKNRLLKKLAGTKLGKNPKGKGKGLNVYGRGKTKAEVTWGNAFAARIAYAQQHGIAQKWSASKARKRYGVPNYKAPATRAQAKALLDAGYRLRVRKKRGKGTRLKRVTIKWIRENMTVGKAALILNILRGNENRPTAWEVKPEARPFLGVPAEKADEMLQDLARQTLQQLKKA</sequence>
<evidence type="ECO:0000256" key="1">
    <source>
        <dbReference type="SAM" id="MobiDB-lite"/>
    </source>
</evidence>
<dbReference type="AlphaFoldDB" id="A0A8G2CC48"/>